<evidence type="ECO:0000256" key="7">
    <source>
        <dbReference type="SAM" id="Phobius"/>
    </source>
</evidence>
<feature type="transmembrane region" description="Helical" evidence="7">
    <location>
        <begin position="12"/>
        <end position="30"/>
    </location>
</feature>
<gene>
    <name evidence="9" type="ORF">V3851_01480</name>
</gene>
<evidence type="ECO:0000256" key="5">
    <source>
        <dbReference type="ARBA" id="ARBA00022777"/>
    </source>
</evidence>
<proteinExistence type="predicted"/>
<dbReference type="RefSeq" id="WP_331844716.1">
    <property type="nucleotide sequence ID" value="NZ_JAZHPZ010000001.1"/>
</dbReference>
<dbReference type="SUPFAM" id="SSF55874">
    <property type="entry name" value="ATPase domain of HSP90 chaperone/DNA topoisomerase II/histidine kinase"/>
    <property type="match status" value="1"/>
</dbReference>
<keyword evidence="7" id="KW-1133">Transmembrane helix</keyword>
<dbReference type="InterPro" id="IPR010559">
    <property type="entry name" value="Sig_transdc_His_kin_internal"/>
</dbReference>
<keyword evidence="4 9" id="KW-0808">Transferase</keyword>
<protein>
    <submittedName>
        <fullName evidence="9">Sensor histidine kinase</fullName>
        <ecNumber evidence="9">2.7.13.3</ecNumber>
    </submittedName>
</protein>
<keyword evidence="7" id="KW-0812">Transmembrane</keyword>
<dbReference type="InterPro" id="IPR050640">
    <property type="entry name" value="Bact_2-comp_sensor_kinase"/>
</dbReference>
<dbReference type="EMBL" id="JAZHPZ010000001">
    <property type="protein sequence ID" value="MEF2964487.1"/>
    <property type="molecule type" value="Genomic_DNA"/>
</dbReference>
<dbReference type="InterPro" id="IPR036890">
    <property type="entry name" value="HATPase_C_sf"/>
</dbReference>
<dbReference type="EC" id="2.7.13.3" evidence="9"/>
<keyword evidence="6 7" id="KW-0472">Membrane</keyword>
<dbReference type="Gene3D" id="3.30.565.10">
    <property type="entry name" value="Histidine kinase-like ATPase, C-terminal domain"/>
    <property type="match status" value="1"/>
</dbReference>
<dbReference type="SMART" id="SM00304">
    <property type="entry name" value="HAMP"/>
    <property type="match status" value="1"/>
</dbReference>
<dbReference type="PROSITE" id="PS50885">
    <property type="entry name" value="HAMP"/>
    <property type="match status" value="1"/>
</dbReference>
<sequence>MKRTGIRLRLMLIMICLTTLPVVIITWIATNNTRASVEKEMIDANTSRMIWADQYLSELIAQMDRLFYTLQINEQLMQSIQSAEGPGDQDSYRTHNLIRETLTSTFFANSRKIDNLTLYGETQKLAYTVDYVGMNSARLDLHKEPWKRLLEGAIKNMYFAYSNGSIHVYHGINRFEDRKLQGAISVRLNEEIWQEIVQILQSEQESSVYLLNDSMTKLSSVNEKEPYDEIINEQFSGYHPQQAGFQFHKSDQNFYFINSVSGGQLTVIKVIPRSTVSRSAERTIRAGILTGTLFAAFSILLSVIVSLQITRPIIALARRMRKTRISDFEMTSVQTRDEIGLLESGYNSMMQRMKEMIEEEYQREIDVKNAQLMALQAQINPHFLNNTLHMIGGMALVKGVPDIYKITSVIGDLLRYAISGGTDSQMVTLDKELNHTRNYIFIQENRFAGRCQVTQYIGDELLDCILPKFTLQPLVENAFDHGLQPKEGRWKLHIRITGVRGRMMIAIKDEGIGISEGKLHEIRMRLKRGEDERYAEIKPAPGERRGGIGIKNVHDRLRLQFGEHYGLRIFSKAGEGTMVVAVLPAVHKK</sequence>
<dbReference type="InterPro" id="IPR003660">
    <property type="entry name" value="HAMP_dom"/>
</dbReference>
<dbReference type="PANTHER" id="PTHR34220">
    <property type="entry name" value="SENSOR HISTIDINE KINASE YPDA"/>
    <property type="match status" value="1"/>
</dbReference>
<reference evidence="9 10" key="1">
    <citation type="submission" date="2024-02" db="EMBL/GenBank/DDBJ databases">
        <title>A nitrogen-fixing paenibacillus bacterium.</title>
        <authorList>
            <person name="Zhang W.L."/>
            <person name="Chen S.F."/>
        </authorList>
    </citation>
    <scope>NUCLEOTIDE SEQUENCE [LARGE SCALE GENOMIC DNA]</scope>
    <source>
        <strain evidence="9 10">M1</strain>
    </source>
</reference>
<evidence type="ECO:0000259" key="8">
    <source>
        <dbReference type="PROSITE" id="PS50885"/>
    </source>
</evidence>
<evidence type="ECO:0000313" key="9">
    <source>
        <dbReference type="EMBL" id="MEF2964487.1"/>
    </source>
</evidence>
<evidence type="ECO:0000256" key="1">
    <source>
        <dbReference type="ARBA" id="ARBA00004651"/>
    </source>
</evidence>
<dbReference type="SUPFAM" id="SSF158472">
    <property type="entry name" value="HAMP domain-like"/>
    <property type="match status" value="1"/>
</dbReference>
<dbReference type="CDD" id="cd06225">
    <property type="entry name" value="HAMP"/>
    <property type="match status" value="1"/>
</dbReference>
<dbReference type="Pfam" id="PF02518">
    <property type="entry name" value="HATPase_c"/>
    <property type="match status" value="1"/>
</dbReference>
<keyword evidence="2" id="KW-1003">Cell membrane</keyword>
<comment type="caution">
    <text evidence="9">The sequence shown here is derived from an EMBL/GenBank/DDBJ whole genome shotgun (WGS) entry which is preliminary data.</text>
</comment>
<evidence type="ECO:0000256" key="2">
    <source>
        <dbReference type="ARBA" id="ARBA00022475"/>
    </source>
</evidence>
<organism evidence="9 10">
    <name type="scientific">Paenibacillus haidiansis</name>
    <dbReference type="NCBI Taxonomy" id="1574488"/>
    <lineage>
        <taxon>Bacteria</taxon>
        <taxon>Bacillati</taxon>
        <taxon>Bacillota</taxon>
        <taxon>Bacilli</taxon>
        <taxon>Bacillales</taxon>
        <taxon>Paenibacillaceae</taxon>
        <taxon>Paenibacillus</taxon>
    </lineage>
</organism>
<keyword evidence="5 9" id="KW-0418">Kinase</keyword>
<keyword evidence="3" id="KW-0597">Phosphoprotein</keyword>
<evidence type="ECO:0000313" key="10">
    <source>
        <dbReference type="Proteomes" id="UP001306950"/>
    </source>
</evidence>
<dbReference type="Gene3D" id="6.10.340.10">
    <property type="match status" value="1"/>
</dbReference>
<feature type="domain" description="HAMP" evidence="8">
    <location>
        <begin position="307"/>
        <end position="358"/>
    </location>
</feature>
<dbReference type="Pfam" id="PF06580">
    <property type="entry name" value="His_kinase"/>
    <property type="match status" value="1"/>
</dbReference>
<keyword evidence="10" id="KW-1185">Reference proteome</keyword>
<name>A0ABU7VNN2_9BACL</name>
<evidence type="ECO:0000256" key="4">
    <source>
        <dbReference type="ARBA" id="ARBA00022679"/>
    </source>
</evidence>
<comment type="subcellular location">
    <subcellularLocation>
        <location evidence="1">Cell membrane</location>
        <topology evidence="1">Multi-pass membrane protein</topology>
    </subcellularLocation>
</comment>
<evidence type="ECO:0000256" key="3">
    <source>
        <dbReference type="ARBA" id="ARBA00022553"/>
    </source>
</evidence>
<dbReference type="GO" id="GO:0004673">
    <property type="term" value="F:protein histidine kinase activity"/>
    <property type="evidence" value="ECO:0007669"/>
    <property type="project" value="UniProtKB-EC"/>
</dbReference>
<dbReference type="Proteomes" id="UP001306950">
    <property type="component" value="Unassembled WGS sequence"/>
</dbReference>
<dbReference type="InterPro" id="IPR003594">
    <property type="entry name" value="HATPase_dom"/>
</dbReference>
<evidence type="ECO:0000256" key="6">
    <source>
        <dbReference type="ARBA" id="ARBA00023136"/>
    </source>
</evidence>
<feature type="transmembrane region" description="Helical" evidence="7">
    <location>
        <begin position="288"/>
        <end position="314"/>
    </location>
</feature>
<accession>A0ABU7VNN2</accession>
<dbReference type="PANTHER" id="PTHR34220:SF7">
    <property type="entry name" value="SENSOR HISTIDINE KINASE YPDA"/>
    <property type="match status" value="1"/>
</dbReference>